<feature type="compositionally biased region" description="Basic residues" evidence="1">
    <location>
        <begin position="112"/>
        <end position="125"/>
    </location>
</feature>
<sequence>MALPVVPYGPGRWVAVRSVRARWRVLGHRSGRGPSLTRWVPGRVVLGAVAGAGASDGPGAVVVHRCRVVPLPGRARRRLRASGRAGHGTGAEVPGHRIVPAQRRWPGERRGCRAGRGQRRVRTRRLVPPLPPPPQHPVDQLISGSFRQV</sequence>
<evidence type="ECO:0000256" key="1">
    <source>
        <dbReference type="SAM" id="MobiDB-lite"/>
    </source>
</evidence>
<name>E2Q3D5_STRCL</name>
<evidence type="ECO:0000313" key="3">
    <source>
        <dbReference type="Proteomes" id="UP000002357"/>
    </source>
</evidence>
<keyword evidence="3" id="KW-1185">Reference proteome</keyword>
<feature type="region of interest" description="Disordered" evidence="1">
    <location>
        <begin position="104"/>
        <end position="149"/>
    </location>
</feature>
<accession>E2Q3D5</accession>
<gene>
    <name evidence="2" type="ORF">SCLAV_3778</name>
</gene>
<dbReference type="Proteomes" id="UP000002357">
    <property type="component" value="Chromosome"/>
</dbReference>
<evidence type="ECO:0000313" key="2">
    <source>
        <dbReference type="EMBL" id="EFG08850.1"/>
    </source>
</evidence>
<organism evidence="2 3">
    <name type="scientific">Streptomyces clavuligerus</name>
    <dbReference type="NCBI Taxonomy" id="1901"/>
    <lineage>
        <taxon>Bacteria</taxon>
        <taxon>Bacillati</taxon>
        <taxon>Actinomycetota</taxon>
        <taxon>Actinomycetes</taxon>
        <taxon>Kitasatosporales</taxon>
        <taxon>Streptomycetaceae</taxon>
        <taxon>Streptomyces</taxon>
    </lineage>
</organism>
<protein>
    <submittedName>
        <fullName evidence="2">Uncharacterized protein</fullName>
    </submittedName>
</protein>
<dbReference type="AlphaFoldDB" id="E2Q3D5"/>
<reference evidence="2 3" key="1">
    <citation type="journal article" date="2010" name="Genome Biol. Evol.">
        <title>The sequence of a 1.8-mb bacterial linear plasmid reveals a rich evolutionary reservoir of secondary metabolic pathways.</title>
        <authorList>
            <person name="Medema M.H."/>
            <person name="Trefzer A."/>
            <person name="Kovalchuk A."/>
            <person name="van den Berg M."/>
            <person name="Mueller U."/>
            <person name="Heijne W."/>
            <person name="Wu L."/>
            <person name="Alam M.T."/>
            <person name="Ronning C.M."/>
            <person name="Nierman W.C."/>
            <person name="Bovenberg R.A.L."/>
            <person name="Breitling R."/>
            <person name="Takano E."/>
        </authorList>
    </citation>
    <scope>NUCLEOTIDE SEQUENCE [LARGE SCALE GENOMIC DNA]</scope>
    <source>
        <strain evidence="3">ATCC 27064 / DSM 738 / JCM 4710 / NBRC 13307 / NCIMB 12785 / NRRL 3585 / VKM Ac-602</strain>
    </source>
</reference>
<dbReference type="EMBL" id="CM000913">
    <property type="protein sequence ID" value="EFG08850.1"/>
    <property type="molecule type" value="Genomic_DNA"/>
</dbReference>
<proteinExistence type="predicted"/>